<evidence type="ECO:0000256" key="2">
    <source>
        <dbReference type="ARBA" id="ARBA00009142"/>
    </source>
</evidence>
<gene>
    <name evidence="9" type="ORF">AWR36_006415</name>
</gene>
<evidence type="ECO:0000256" key="8">
    <source>
        <dbReference type="RuleBase" id="RU363041"/>
    </source>
</evidence>
<feature type="transmembrane region" description="Helical" evidence="8">
    <location>
        <begin position="58"/>
        <end position="82"/>
    </location>
</feature>
<feature type="transmembrane region" description="Helical" evidence="8">
    <location>
        <begin position="248"/>
        <end position="269"/>
    </location>
</feature>
<comment type="similarity">
    <text evidence="2 8">Belongs to the 4-toluene sulfonate uptake permease (TSUP) (TC 2.A.102) family.</text>
</comment>
<keyword evidence="3" id="KW-0813">Transport</keyword>
<keyword evidence="6 8" id="KW-1133">Transmembrane helix</keyword>
<dbReference type="InterPro" id="IPR052017">
    <property type="entry name" value="TSUP"/>
</dbReference>
<feature type="transmembrane region" description="Helical" evidence="8">
    <location>
        <begin position="21"/>
        <end position="46"/>
    </location>
</feature>
<keyword evidence="4 8" id="KW-1003">Cell membrane</keyword>
<feature type="transmembrane region" description="Helical" evidence="8">
    <location>
        <begin position="103"/>
        <end position="122"/>
    </location>
</feature>
<feature type="transmembrane region" description="Helical" evidence="8">
    <location>
        <begin position="216"/>
        <end position="236"/>
    </location>
</feature>
<reference evidence="9" key="1">
    <citation type="submission" date="2017-08" db="EMBL/GenBank/DDBJ databases">
        <title>Microbulbifer marisrubri sp. nov., a halophilic alphaproteobacterium isolated from marine sediment of the Yellow Sea, China.</title>
        <authorList>
            <person name="Zhang G."/>
            <person name="Xiong Q."/>
        </authorList>
    </citation>
    <scope>NUCLEOTIDE SEQUENCE [LARGE SCALE GENOMIC DNA]</scope>
    <source>
        <strain evidence="9">WRN-8</strain>
    </source>
</reference>
<evidence type="ECO:0000313" key="9">
    <source>
        <dbReference type="EMBL" id="PCO05648.1"/>
    </source>
</evidence>
<evidence type="ECO:0000313" key="10">
    <source>
        <dbReference type="Proteomes" id="UP000218427"/>
    </source>
</evidence>
<comment type="subcellular location">
    <subcellularLocation>
        <location evidence="1 8">Cell membrane</location>
        <topology evidence="1 8">Multi-pass membrane protein</topology>
    </subcellularLocation>
</comment>
<dbReference type="EMBL" id="LRFG02000002">
    <property type="protein sequence ID" value="PCO05648.1"/>
    <property type="molecule type" value="Genomic_DNA"/>
</dbReference>
<evidence type="ECO:0000256" key="7">
    <source>
        <dbReference type="ARBA" id="ARBA00023136"/>
    </source>
</evidence>
<sequence length="271" mass="29181">MLAATALRRSGSIYRRTVEGGLYLEGVIGSPLFWLFAATGIVLTGISKSGFAGGAGVVAVPLLALVIPVPTAVFLMLPLLLVMDVRTIQYYRRHASWRELRAILPPAMAGIVAGGLLLGALPDTLLKLLLGLVSIVFALWQQLAPWLGNMRGASWLWGGISGLTSTLLHAGGPPINIYLIARNLPKLTWLATAGIFFGVMNAIKVVPYVLSGQWPLWLVWLSLALVPIALLGTWLGRRIQGRISDRQFTLSCRVLLLASGLLLVLQALAQY</sequence>
<evidence type="ECO:0000256" key="6">
    <source>
        <dbReference type="ARBA" id="ARBA00022989"/>
    </source>
</evidence>
<organism evidence="9 10">
    <name type="scientific">Microbulbifer flavimaris</name>
    <dbReference type="NCBI Taxonomy" id="1781068"/>
    <lineage>
        <taxon>Bacteria</taxon>
        <taxon>Pseudomonadati</taxon>
        <taxon>Pseudomonadota</taxon>
        <taxon>Gammaproteobacteria</taxon>
        <taxon>Cellvibrionales</taxon>
        <taxon>Microbulbiferaceae</taxon>
        <taxon>Microbulbifer</taxon>
    </lineage>
</organism>
<dbReference type="PANTHER" id="PTHR30269:SF37">
    <property type="entry name" value="MEMBRANE TRANSPORTER PROTEIN"/>
    <property type="match status" value="1"/>
</dbReference>
<name>A0ABX4I0R1_9GAMM</name>
<dbReference type="Pfam" id="PF01925">
    <property type="entry name" value="TauE"/>
    <property type="match status" value="1"/>
</dbReference>
<evidence type="ECO:0000256" key="3">
    <source>
        <dbReference type="ARBA" id="ARBA00022448"/>
    </source>
</evidence>
<evidence type="ECO:0000256" key="1">
    <source>
        <dbReference type="ARBA" id="ARBA00004651"/>
    </source>
</evidence>
<dbReference type="PANTHER" id="PTHR30269">
    <property type="entry name" value="TRANSMEMBRANE PROTEIN YFCA"/>
    <property type="match status" value="1"/>
</dbReference>
<proteinExistence type="inferred from homology"/>
<dbReference type="Proteomes" id="UP000218427">
    <property type="component" value="Unassembled WGS sequence"/>
</dbReference>
<keyword evidence="7 8" id="KW-0472">Membrane</keyword>
<accession>A0ABX4I0R1</accession>
<dbReference type="InterPro" id="IPR002781">
    <property type="entry name" value="TM_pro_TauE-like"/>
</dbReference>
<comment type="caution">
    <text evidence="9">The sequence shown here is derived from an EMBL/GenBank/DDBJ whole genome shotgun (WGS) entry which is preliminary data.</text>
</comment>
<protein>
    <recommendedName>
        <fullName evidence="8">Probable membrane transporter protein</fullName>
    </recommendedName>
</protein>
<feature type="transmembrane region" description="Helical" evidence="8">
    <location>
        <begin position="187"/>
        <end position="210"/>
    </location>
</feature>
<evidence type="ECO:0000256" key="4">
    <source>
        <dbReference type="ARBA" id="ARBA00022475"/>
    </source>
</evidence>
<keyword evidence="10" id="KW-1185">Reference proteome</keyword>
<evidence type="ECO:0000256" key="5">
    <source>
        <dbReference type="ARBA" id="ARBA00022692"/>
    </source>
</evidence>
<keyword evidence="5 8" id="KW-0812">Transmembrane</keyword>